<dbReference type="RefSeq" id="WP_144565409.1">
    <property type="nucleotide sequence ID" value="NZ_VIVN01000005.1"/>
</dbReference>
<dbReference type="InterPro" id="IPR004360">
    <property type="entry name" value="Glyas_Fos-R_dOase_dom"/>
</dbReference>
<dbReference type="InterPro" id="IPR000595">
    <property type="entry name" value="cNMP-bd_dom"/>
</dbReference>
<protein>
    <submittedName>
        <fullName evidence="3">Glyoxalase family protein</fullName>
    </submittedName>
</protein>
<dbReference type="AlphaFoldDB" id="A0A561DF14"/>
<dbReference type="PROSITE" id="PS51819">
    <property type="entry name" value="VOC"/>
    <property type="match status" value="2"/>
</dbReference>
<dbReference type="CDD" id="cd08346">
    <property type="entry name" value="PcpA_N_like"/>
    <property type="match status" value="1"/>
</dbReference>
<evidence type="ECO:0000313" key="4">
    <source>
        <dbReference type="Proteomes" id="UP000319671"/>
    </source>
</evidence>
<organism evidence="3 4">
    <name type="scientific">Neobacillus bataviensis</name>
    <dbReference type="NCBI Taxonomy" id="220685"/>
    <lineage>
        <taxon>Bacteria</taxon>
        <taxon>Bacillati</taxon>
        <taxon>Bacillota</taxon>
        <taxon>Bacilli</taxon>
        <taxon>Bacillales</taxon>
        <taxon>Bacillaceae</taxon>
        <taxon>Neobacillus</taxon>
    </lineage>
</organism>
<dbReference type="SUPFAM" id="SSF54593">
    <property type="entry name" value="Glyoxalase/Bleomycin resistance protein/Dihydroxybiphenyl dioxygenase"/>
    <property type="match status" value="1"/>
</dbReference>
<dbReference type="InterPro" id="IPR052537">
    <property type="entry name" value="Extradiol_RC_dioxygenase"/>
</dbReference>
<feature type="domain" description="Cyclic nucleotide-binding" evidence="1">
    <location>
        <begin position="73"/>
        <end position="121"/>
    </location>
</feature>
<dbReference type="PROSITE" id="PS50042">
    <property type="entry name" value="CNMP_BINDING_3"/>
    <property type="match status" value="1"/>
</dbReference>
<feature type="domain" description="VOC" evidence="2">
    <location>
        <begin position="7"/>
        <end position="131"/>
    </location>
</feature>
<accession>A0A561DF14</accession>
<evidence type="ECO:0000313" key="3">
    <source>
        <dbReference type="EMBL" id="TWE01943.1"/>
    </source>
</evidence>
<feature type="domain" description="VOC" evidence="2">
    <location>
        <begin position="152"/>
        <end position="269"/>
    </location>
</feature>
<name>A0A561DF14_9BACI</name>
<comment type="caution">
    <text evidence="3">The sequence shown here is derived from an EMBL/GenBank/DDBJ whole genome shotgun (WGS) entry which is preliminary data.</text>
</comment>
<dbReference type="EMBL" id="VIVN01000005">
    <property type="protein sequence ID" value="TWE01943.1"/>
    <property type="molecule type" value="Genomic_DNA"/>
</dbReference>
<dbReference type="InterPro" id="IPR037523">
    <property type="entry name" value="VOC_core"/>
</dbReference>
<proteinExistence type="predicted"/>
<dbReference type="CDD" id="cd08347">
    <property type="entry name" value="PcpA_C_like"/>
    <property type="match status" value="1"/>
</dbReference>
<evidence type="ECO:0000259" key="1">
    <source>
        <dbReference type="PROSITE" id="PS50042"/>
    </source>
</evidence>
<dbReference type="Proteomes" id="UP000319671">
    <property type="component" value="Unassembled WGS sequence"/>
</dbReference>
<keyword evidence="4" id="KW-1185">Reference proteome</keyword>
<gene>
    <name evidence="3" type="ORF">FB550_105315</name>
</gene>
<dbReference type="Gene3D" id="3.10.180.10">
    <property type="entry name" value="2,3-Dihydroxybiphenyl 1,2-Dioxygenase, domain 1"/>
    <property type="match status" value="2"/>
</dbReference>
<dbReference type="PANTHER" id="PTHR36110:SF2">
    <property type="entry name" value="RING-CLEAVING DIOXYGENASE MHQE-RELATED"/>
    <property type="match status" value="1"/>
</dbReference>
<sequence length="322" mass="36157">MSKKTMGIHHITAIVGHPQENVDFYAGVLGLRLVKQTVNFDDPGTYHLYFGNEGGKPGTIITFFPWAGARQGIIGDGQVGVTSYVVPNGALEFWKKRLEKFNVSYTVMERFGEQYLEFDDPHGLHLEIVEREAAEVNNWIFGEVTPEVAIKGFGGATLLSTQPYKTAELLEKVMGLELVGKEGDFARFNSTAEIGNIIDLKLTPIGRGQMGVGTVHHIAWRAIDDADQLDWQKYVAANGYGVTPVKDRNYFNAIYFREHGEILFEIATDPPGFAHDESQETMGEKLMLPTQYESQRGQIEQVLLPFEVRELENTLKKEKENQ</sequence>
<dbReference type="Pfam" id="PF00903">
    <property type="entry name" value="Glyoxalase"/>
    <property type="match status" value="2"/>
</dbReference>
<dbReference type="PANTHER" id="PTHR36110">
    <property type="entry name" value="RING-CLEAVING DIOXYGENASE MHQE-RELATED"/>
    <property type="match status" value="1"/>
</dbReference>
<evidence type="ECO:0000259" key="2">
    <source>
        <dbReference type="PROSITE" id="PS51819"/>
    </source>
</evidence>
<reference evidence="3 4" key="1">
    <citation type="submission" date="2019-06" db="EMBL/GenBank/DDBJ databases">
        <title>Sorghum-associated microbial communities from plants grown in Nebraska, USA.</title>
        <authorList>
            <person name="Schachtman D."/>
        </authorList>
    </citation>
    <scope>NUCLEOTIDE SEQUENCE [LARGE SCALE GENOMIC DNA]</scope>
    <source>
        <strain evidence="3 4">2482</strain>
    </source>
</reference>
<dbReference type="InterPro" id="IPR029068">
    <property type="entry name" value="Glyas_Bleomycin-R_OHBP_Dase"/>
</dbReference>